<dbReference type="CDD" id="cd16344">
    <property type="entry name" value="LMWPAP"/>
    <property type="match status" value="1"/>
</dbReference>
<dbReference type="SUPFAM" id="SSF52788">
    <property type="entry name" value="Phosphotyrosine protein phosphatases I"/>
    <property type="match status" value="1"/>
</dbReference>
<dbReference type="RefSeq" id="WP_343864787.1">
    <property type="nucleotide sequence ID" value="NZ_BAAACX010000021.1"/>
</dbReference>
<comment type="caution">
    <text evidence="5">The sequence shown here is derived from an EMBL/GenBank/DDBJ whole genome shotgun (WGS) entry which is preliminary data.</text>
</comment>
<dbReference type="InterPro" id="IPR050438">
    <property type="entry name" value="LMW_PTPase"/>
</dbReference>
<feature type="domain" description="Phosphotyrosine protein phosphatase I" evidence="4">
    <location>
        <begin position="1"/>
        <end position="187"/>
    </location>
</feature>
<dbReference type="InterPro" id="IPR017867">
    <property type="entry name" value="Tyr_phospatase_low_mol_wt"/>
</dbReference>
<dbReference type="SMART" id="SM00226">
    <property type="entry name" value="LMWPc"/>
    <property type="match status" value="1"/>
</dbReference>
<keyword evidence="2" id="KW-0378">Hydrolase</keyword>
<dbReference type="InterPro" id="IPR023485">
    <property type="entry name" value="Ptyr_pPase"/>
</dbReference>
<dbReference type="Proteomes" id="UP001500340">
    <property type="component" value="Unassembled WGS sequence"/>
</dbReference>
<dbReference type="InterPro" id="IPR036196">
    <property type="entry name" value="Ptyr_pPase_sf"/>
</dbReference>
<evidence type="ECO:0000313" key="6">
    <source>
        <dbReference type="Proteomes" id="UP001500340"/>
    </source>
</evidence>
<evidence type="ECO:0000259" key="4">
    <source>
        <dbReference type="SMART" id="SM00226"/>
    </source>
</evidence>
<evidence type="ECO:0000256" key="3">
    <source>
        <dbReference type="ARBA" id="ARBA00022912"/>
    </source>
</evidence>
<protein>
    <submittedName>
        <fullName evidence="5">Low molecular weight protein arginine phosphatase</fullName>
    </submittedName>
</protein>
<comment type="similarity">
    <text evidence="1">Belongs to the low molecular weight phosphotyrosine protein phosphatase family.</text>
</comment>
<keyword evidence="6" id="KW-1185">Reference proteome</keyword>
<organism evidence="5 6">
    <name type="scientific">Paenibacillus motobuensis</name>
    <dbReference type="NCBI Taxonomy" id="295324"/>
    <lineage>
        <taxon>Bacteria</taxon>
        <taxon>Bacillati</taxon>
        <taxon>Bacillota</taxon>
        <taxon>Bacilli</taxon>
        <taxon>Bacillales</taxon>
        <taxon>Paenibacillaceae</taxon>
        <taxon>Paenibacillus</taxon>
    </lineage>
</organism>
<gene>
    <name evidence="5" type="ORF">GCM10008933_42990</name>
</gene>
<name>A0ABN0YSE9_9BACL</name>
<dbReference type="Gene3D" id="3.40.50.2300">
    <property type="match status" value="1"/>
</dbReference>
<reference evidence="5 6" key="1">
    <citation type="journal article" date="2019" name="Int. J. Syst. Evol. Microbiol.">
        <title>The Global Catalogue of Microorganisms (GCM) 10K type strain sequencing project: providing services to taxonomists for standard genome sequencing and annotation.</title>
        <authorList>
            <consortium name="The Broad Institute Genomics Platform"/>
            <consortium name="The Broad Institute Genome Sequencing Center for Infectious Disease"/>
            <person name="Wu L."/>
            <person name="Ma J."/>
        </authorList>
    </citation>
    <scope>NUCLEOTIDE SEQUENCE [LARGE SCALE GENOMIC DNA]</scope>
    <source>
        <strain evidence="5 6">JCM 12774</strain>
    </source>
</reference>
<dbReference type="PANTHER" id="PTHR11717:SF31">
    <property type="entry name" value="LOW MOLECULAR WEIGHT PROTEIN-TYROSINE-PHOSPHATASE ETP-RELATED"/>
    <property type="match status" value="1"/>
</dbReference>
<accession>A0ABN0YSE9</accession>
<dbReference type="PRINTS" id="PR00719">
    <property type="entry name" value="LMWPTPASE"/>
</dbReference>
<dbReference type="Pfam" id="PF01451">
    <property type="entry name" value="LMWPc"/>
    <property type="match status" value="1"/>
</dbReference>
<sequence length="199" mass="22105">MRILFVCTGNTCRSPMAEGMLRKLAKDRGMSLDVRSAGVAASEGTSMSAHAAAVLRDQGIEDRITSTPLSEGLVDWADLILTLTGGHRRHVIQCFPAAADKIYTLKEYVENDVQVLEAQDELHRLVAELELDRALGKELDTARQRRLAELLRQMPAYDISDPFGGSRIEYNATALEIRSALEQLLDKLEQTDFKNSSEE</sequence>
<dbReference type="EMBL" id="BAAACX010000021">
    <property type="protein sequence ID" value="GAA0408207.1"/>
    <property type="molecule type" value="Genomic_DNA"/>
</dbReference>
<evidence type="ECO:0000256" key="2">
    <source>
        <dbReference type="ARBA" id="ARBA00022801"/>
    </source>
</evidence>
<proteinExistence type="inferred from homology"/>
<keyword evidence="3" id="KW-0904">Protein phosphatase</keyword>
<evidence type="ECO:0000256" key="1">
    <source>
        <dbReference type="ARBA" id="ARBA00011063"/>
    </source>
</evidence>
<dbReference type="PANTHER" id="PTHR11717">
    <property type="entry name" value="LOW MOLECULAR WEIGHT PROTEIN TYROSINE PHOSPHATASE"/>
    <property type="match status" value="1"/>
</dbReference>
<evidence type="ECO:0000313" key="5">
    <source>
        <dbReference type="EMBL" id="GAA0408207.1"/>
    </source>
</evidence>